<protein>
    <submittedName>
        <fullName evidence="2">Uncharacterized protein</fullName>
    </submittedName>
</protein>
<dbReference type="Proteomes" id="UP001596407">
    <property type="component" value="Unassembled WGS sequence"/>
</dbReference>
<proteinExistence type="predicted"/>
<feature type="region of interest" description="Disordered" evidence="1">
    <location>
        <begin position="1"/>
        <end position="41"/>
    </location>
</feature>
<organism evidence="2 3">
    <name type="scientific">Halorussus caseinilyticus</name>
    <dbReference type="NCBI Taxonomy" id="3034025"/>
    <lineage>
        <taxon>Archaea</taxon>
        <taxon>Methanobacteriati</taxon>
        <taxon>Methanobacteriota</taxon>
        <taxon>Stenosarchaea group</taxon>
        <taxon>Halobacteria</taxon>
        <taxon>Halobacteriales</taxon>
        <taxon>Haladaptataceae</taxon>
        <taxon>Halorussus</taxon>
    </lineage>
</organism>
<dbReference type="GeneID" id="79303461"/>
<feature type="compositionally biased region" description="Polar residues" evidence="1">
    <location>
        <begin position="1"/>
        <end position="13"/>
    </location>
</feature>
<reference evidence="2 3" key="1">
    <citation type="journal article" date="2019" name="Int. J. Syst. Evol. Microbiol.">
        <title>The Global Catalogue of Microorganisms (GCM) 10K type strain sequencing project: providing services to taxonomists for standard genome sequencing and annotation.</title>
        <authorList>
            <consortium name="The Broad Institute Genomics Platform"/>
            <consortium name="The Broad Institute Genome Sequencing Center for Infectious Disease"/>
            <person name="Wu L."/>
            <person name="Ma J."/>
        </authorList>
    </citation>
    <scope>NUCLEOTIDE SEQUENCE [LARGE SCALE GENOMIC DNA]</scope>
    <source>
        <strain evidence="2 3">DT72</strain>
    </source>
</reference>
<gene>
    <name evidence="2" type="ORF">ACFQJ6_07375</name>
</gene>
<evidence type="ECO:0000256" key="1">
    <source>
        <dbReference type="SAM" id="MobiDB-lite"/>
    </source>
</evidence>
<evidence type="ECO:0000313" key="3">
    <source>
        <dbReference type="Proteomes" id="UP001596407"/>
    </source>
</evidence>
<evidence type="ECO:0000313" key="2">
    <source>
        <dbReference type="EMBL" id="MFC7079967.1"/>
    </source>
</evidence>
<dbReference type="AlphaFoldDB" id="A0ABD5WLF4"/>
<sequence>MDESSAGTRNVTITPDDLGEPGATTFGNGNTSGTEDDSEDE</sequence>
<comment type="caution">
    <text evidence="2">The sequence shown here is derived from an EMBL/GenBank/DDBJ whole genome shotgun (WGS) entry which is preliminary data.</text>
</comment>
<name>A0ABD5WLF4_9EURY</name>
<dbReference type="RefSeq" id="WP_276278913.1">
    <property type="nucleotide sequence ID" value="NZ_CP119809.1"/>
</dbReference>
<keyword evidence="3" id="KW-1185">Reference proteome</keyword>
<dbReference type="EMBL" id="JBHSZH010000005">
    <property type="protein sequence ID" value="MFC7079967.1"/>
    <property type="molecule type" value="Genomic_DNA"/>
</dbReference>
<accession>A0ABD5WLF4</accession>